<dbReference type="EMBL" id="BBVC01000077">
    <property type="protein sequence ID" value="GAO98668.1"/>
    <property type="molecule type" value="Genomic_DNA"/>
</dbReference>
<name>A0A0K8MEK8_9PROT</name>
<gene>
    <name evidence="1" type="ORF">Cva_01332</name>
</gene>
<protein>
    <recommendedName>
        <fullName evidence="3">Transposase InsH N-terminal domain-containing protein</fullName>
    </recommendedName>
</protein>
<sequence length="62" mass="7269">MKKGYLMFQISSSLQRHFKGCCSPLSGIMLFVYMKCRFSLSYHELEEIILMRGTFVDHSTLQ</sequence>
<keyword evidence="2" id="KW-1185">Reference proteome</keyword>
<organism evidence="1 2">
    <name type="scientific">Caedimonas varicaedens</name>
    <dbReference type="NCBI Taxonomy" id="1629334"/>
    <lineage>
        <taxon>Bacteria</taxon>
        <taxon>Pseudomonadati</taxon>
        <taxon>Pseudomonadota</taxon>
        <taxon>Alphaproteobacteria</taxon>
        <taxon>Holosporales</taxon>
        <taxon>Caedimonadaceae</taxon>
        <taxon>Caedimonas</taxon>
    </lineage>
</organism>
<dbReference type="Proteomes" id="UP000036771">
    <property type="component" value="Unassembled WGS sequence"/>
</dbReference>
<evidence type="ECO:0000313" key="2">
    <source>
        <dbReference type="Proteomes" id="UP000036771"/>
    </source>
</evidence>
<proteinExistence type="predicted"/>
<reference evidence="1 2" key="1">
    <citation type="submission" date="2015-03" db="EMBL/GenBank/DDBJ databases">
        <title>Caedibacter varicaedens, whole genome shotgun sequence.</title>
        <authorList>
            <person name="Suzuki H."/>
            <person name="Dapper A.L."/>
            <person name="Gibson A.K."/>
            <person name="Jackson C."/>
            <person name="Lee H."/>
            <person name="Pejaver V.R."/>
            <person name="Doak T."/>
            <person name="Lynch M."/>
        </authorList>
    </citation>
    <scope>NUCLEOTIDE SEQUENCE [LARGE SCALE GENOMIC DNA]</scope>
</reference>
<evidence type="ECO:0008006" key="3">
    <source>
        <dbReference type="Google" id="ProtNLM"/>
    </source>
</evidence>
<dbReference type="OrthoDB" id="4315389at2"/>
<comment type="caution">
    <text evidence="1">The sequence shown here is derived from an EMBL/GenBank/DDBJ whole genome shotgun (WGS) entry which is preliminary data.</text>
</comment>
<dbReference type="AlphaFoldDB" id="A0A0K8MEK8"/>
<evidence type="ECO:0000313" key="1">
    <source>
        <dbReference type="EMBL" id="GAO98668.1"/>
    </source>
</evidence>
<accession>A0A0K8MEK8</accession>